<keyword evidence="1" id="KW-0479">Metal-binding</keyword>
<proteinExistence type="predicted"/>
<dbReference type="PIRSF" id="PIRSF037228">
    <property type="entry name" value="Lant_mod_RumM"/>
    <property type="match status" value="1"/>
</dbReference>
<feature type="binding site" evidence="1">
    <location>
        <position position="843"/>
    </location>
    <ligand>
        <name>Zn(2+)</name>
        <dbReference type="ChEBI" id="CHEBI:29105"/>
    </ligand>
</feature>
<dbReference type="Gene3D" id="1.50.10.20">
    <property type="match status" value="1"/>
</dbReference>
<dbReference type="GO" id="GO:0046872">
    <property type="term" value="F:metal ion binding"/>
    <property type="evidence" value="ECO:0007669"/>
    <property type="project" value="UniProtKB-KW"/>
</dbReference>
<dbReference type="AlphaFoldDB" id="A0A5N1JY33"/>
<dbReference type="InterPro" id="IPR017146">
    <property type="entry name" value="Lanti_2_LanM"/>
</dbReference>
<reference evidence="3 4" key="1">
    <citation type="submission" date="2019-09" db="EMBL/GenBank/DDBJ databases">
        <title>Biological control of the noxious weed angled onion (Allium triquetrum) thwarted by endophytic bacteria in Victoria, Australia.</title>
        <authorList>
            <person name="Tehranchian P."/>
            <person name="Adair R.J."/>
            <person name="Van T.H."/>
            <person name="Morrison P.D."/>
            <person name="Williams H."/>
            <person name="Lawrie A.C."/>
        </authorList>
    </citation>
    <scope>NUCLEOTIDE SEQUENCE [LARGE SCALE GENOMIC DNA]</scope>
    <source>
        <strain evidence="3 4">RPTAtOch1</strain>
    </source>
</reference>
<organism evidence="3 4">
    <name type="scientific">Ochrobactrum quorumnocens</name>
    <dbReference type="NCBI Taxonomy" id="271865"/>
    <lineage>
        <taxon>Bacteria</taxon>
        <taxon>Pseudomonadati</taxon>
        <taxon>Pseudomonadota</taxon>
        <taxon>Alphaproteobacteria</taxon>
        <taxon>Hyphomicrobiales</taxon>
        <taxon>Brucellaceae</taxon>
        <taxon>Brucella/Ochrobactrum group</taxon>
        <taxon>Ochrobactrum</taxon>
    </lineage>
</organism>
<keyword evidence="4" id="KW-1185">Reference proteome</keyword>
<feature type="binding site" evidence="1">
    <location>
        <position position="842"/>
    </location>
    <ligand>
        <name>Zn(2+)</name>
        <dbReference type="ChEBI" id="CHEBI:29105"/>
    </ligand>
</feature>
<evidence type="ECO:0000256" key="1">
    <source>
        <dbReference type="PIRSR" id="PIRSR607822-1"/>
    </source>
</evidence>
<protein>
    <submittedName>
        <fullName evidence="3">Type 2 lantipeptide synthetase LanM</fullName>
    </submittedName>
</protein>
<feature type="domain" description="Lantibiotic biosynthesis protein dehydration" evidence="2">
    <location>
        <begin position="104"/>
        <end position="463"/>
    </location>
</feature>
<dbReference type="RefSeq" id="WP_151093263.1">
    <property type="nucleotide sequence ID" value="NZ_VYXQ01000008.1"/>
</dbReference>
<gene>
    <name evidence="3" type="primary">lanM</name>
    <name evidence="3" type="ORF">F3W84_10185</name>
</gene>
<dbReference type="Pfam" id="PF13575">
    <property type="entry name" value="DUF4135"/>
    <property type="match status" value="1"/>
</dbReference>
<dbReference type="SMART" id="SM01260">
    <property type="entry name" value="LANC_like"/>
    <property type="match status" value="1"/>
</dbReference>
<keyword evidence="1" id="KW-0862">Zinc</keyword>
<sequence length="909" mass="102016">MKRQPMVMFEQDMFGCIYRHLLKRTAAIEQLQPSALIRIEVAHRLRDKAWLPLLRRCFERVLMVEMNFAEAEGLLKGSDPTERFDYFVTQVVREQNLSMLLEKYPSLWQRWCVQAGALQQSLSLLLARVESDLAAVAQSLYQDEEVRQITDIDLVGDPHRGQQQTARITYRNADNTSRVVYYKPRDLAIDAGFSEFIGWWNGTAAIDHRVPRVIVKQDYGWAESIDHTACDSQQELRHYYRRYGSLVGLTHIFASTDLHKDNLIANGAFPVIVDCETLFSCSLRQPLSNPWEFHLYASLLLPARQIHPEIEMSPLPALDPEQRLVRRVNLQQHLSNARLKMRSLPLKKSQSEVRLGSETIADFLVYQADLMEGFQETLACLKQNAAKVMERLHIAMHGAPVRILTASTQHYVTALDNSFHPDTLYHNCAERELSVLCTPDRHPSIAASERSQLRQGDIPYFHMGFQGLALADGSHTALDVAVCRNPAAKVEHQLAQLSDAFITKVIADLQQALLAFRLRRGDPITPVKPPRKAATKPNNPSWLLALAKTILDQVIAEAILAEDGTYCWRTITVGADHTAQAGLSGHDLYDGASGIALAFYLIGHRTGNKRYLAFSQQLASQLAQQLDEAPVARQGALTGAAGTLWALSFMQPDRLLQLLPVLQRCLQKLCFSLTSGDCQHYRDLDYVSGLAGTLAMLLRLEQIYAALPIAADIRHLANQLFDRILRHATRLRKQDTLLGFAHGTAGVSAVLAQFMQQMQLENAAARRLIESNLCHETAHRSEAGWRRLDSNDPPDSSWCHGTAGFGFSRLALRSYMPRQMFETDMRIVRSRLGAPQQSLGLCHGMMADFWLEQALGDSGEHALQRVHDSYQTQGICTNFGLHGFELIGAMTGVTSLFSGAAILLNRPDF</sequence>
<dbReference type="PRINTS" id="PR01950">
    <property type="entry name" value="LANCSUPER"/>
</dbReference>
<accession>A0A5N1JY33</accession>
<evidence type="ECO:0000259" key="2">
    <source>
        <dbReference type="Pfam" id="PF13575"/>
    </source>
</evidence>
<dbReference type="InterPro" id="IPR025410">
    <property type="entry name" value="Lant_dehyd"/>
</dbReference>
<comment type="caution">
    <text evidence="3">The sequence shown here is derived from an EMBL/GenBank/DDBJ whole genome shotgun (WGS) entry which is preliminary data.</text>
</comment>
<name>A0A5N1JY33_9HYPH</name>
<dbReference type="GO" id="GO:0031179">
    <property type="term" value="P:peptide modification"/>
    <property type="evidence" value="ECO:0007669"/>
    <property type="project" value="InterPro"/>
</dbReference>
<dbReference type="Proteomes" id="UP000327108">
    <property type="component" value="Unassembled WGS sequence"/>
</dbReference>
<dbReference type="EMBL" id="VYXQ01000008">
    <property type="protein sequence ID" value="KAA9368250.1"/>
    <property type="molecule type" value="Genomic_DNA"/>
</dbReference>
<dbReference type="Pfam" id="PF05147">
    <property type="entry name" value="LANC_like"/>
    <property type="match status" value="1"/>
</dbReference>
<dbReference type="SUPFAM" id="SSF158745">
    <property type="entry name" value="LanC-like"/>
    <property type="match status" value="1"/>
</dbReference>
<dbReference type="InterPro" id="IPR007822">
    <property type="entry name" value="LANC-like"/>
</dbReference>
<dbReference type="NCBIfam" id="TIGR03897">
    <property type="entry name" value="lanti_2_LanM"/>
    <property type="match status" value="1"/>
</dbReference>
<feature type="binding site" evidence="1">
    <location>
        <position position="799"/>
    </location>
    <ligand>
        <name>Zn(2+)</name>
        <dbReference type="ChEBI" id="CHEBI:29105"/>
    </ligand>
</feature>
<evidence type="ECO:0000313" key="4">
    <source>
        <dbReference type="Proteomes" id="UP000327108"/>
    </source>
</evidence>
<evidence type="ECO:0000313" key="3">
    <source>
        <dbReference type="EMBL" id="KAA9368250.1"/>
    </source>
</evidence>